<feature type="non-terminal residue" evidence="1">
    <location>
        <position position="1"/>
    </location>
</feature>
<accession>A0ACB8ASK6</accession>
<comment type="caution">
    <text evidence="1">The sequence shown here is derived from an EMBL/GenBank/DDBJ whole genome shotgun (WGS) entry which is preliminary data.</text>
</comment>
<dbReference type="Proteomes" id="UP000790377">
    <property type="component" value="Unassembled WGS sequence"/>
</dbReference>
<sequence>FYQVLGLVQTASASDIKLAYHRALLLWHPDKRLGPSSLSDVNTCGVDVDLIKEAYNALSCAATRAEYDALLKRTRSLNQNGPRPAQVISLEDFKETEAEGDCASMTWTHTCRCGGIYRINEEDMEAERHLVGCSSCSEVVWVGYEIAQDDGENED</sequence>
<dbReference type="EMBL" id="MU267591">
    <property type="protein sequence ID" value="KAH7916376.1"/>
    <property type="molecule type" value="Genomic_DNA"/>
</dbReference>
<keyword evidence="2" id="KW-1185">Reference proteome</keyword>
<reference evidence="1" key="1">
    <citation type="journal article" date="2021" name="New Phytol.">
        <title>Evolutionary innovations through gain and loss of genes in the ectomycorrhizal Boletales.</title>
        <authorList>
            <person name="Wu G."/>
            <person name="Miyauchi S."/>
            <person name="Morin E."/>
            <person name="Kuo A."/>
            <person name="Drula E."/>
            <person name="Varga T."/>
            <person name="Kohler A."/>
            <person name="Feng B."/>
            <person name="Cao Y."/>
            <person name="Lipzen A."/>
            <person name="Daum C."/>
            <person name="Hundley H."/>
            <person name="Pangilinan J."/>
            <person name="Johnson J."/>
            <person name="Barry K."/>
            <person name="LaButti K."/>
            <person name="Ng V."/>
            <person name="Ahrendt S."/>
            <person name="Min B."/>
            <person name="Choi I.G."/>
            <person name="Park H."/>
            <person name="Plett J.M."/>
            <person name="Magnuson J."/>
            <person name="Spatafora J.W."/>
            <person name="Nagy L.G."/>
            <person name="Henrissat B."/>
            <person name="Grigoriev I.V."/>
            <person name="Yang Z.L."/>
            <person name="Xu J."/>
            <person name="Martin F.M."/>
        </authorList>
    </citation>
    <scope>NUCLEOTIDE SEQUENCE</scope>
    <source>
        <strain evidence="1">ATCC 28755</strain>
    </source>
</reference>
<gene>
    <name evidence="1" type="ORF">BJ138DRAFT_995611</name>
</gene>
<organism evidence="1 2">
    <name type="scientific">Hygrophoropsis aurantiaca</name>
    <dbReference type="NCBI Taxonomy" id="72124"/>
    <lineage>
        <taxon>Eukaryota</taxon>
        <taxon>Fungi</taxon>
        <taxon>Dikarya</taxon>
        <taxon>Basidiomycota</taxon>
        <taxon>Agaricomycotina</taxon>
        <taxon>Agaricomycetes</taxon>
        <taxon>Agaricomycetidae</taxon>
        <taxon>Boletales</taxon>
        <taxon>Coniophorineae</taxon>
        <taxon>Hygrophoropsidaceae</taxon>
        <taxon>Hygrophoropsis</taxon>
    </lineage>
</organism>
<name>A0ACB8ASK6_9AGAM</name>
<evidence type="ECO:0000313" key="1">
    <source>
        <dbReference type="EMBL" id="KAH7916376.1"/>
    </source>
</evidence>
<proteinExistence type="predicted"/>
<evidence type="ECO:0000313" key="2">
    <source>
        <dbReference type="Proteomes" id="UP000790377"/>
    </source>
</evidence>
<protein>
    <submittedName>
        <fullName evidence="1">Uncharacterized protein</fullName>
    </submittedName>
</protein>